<name>A0A098BRI2_9NOCA</name>
<protein>
    <recommendedName>
        <fullName evidence="3">Glycolipid-binding family protein</fullName>
    </recommendedName>
</protein>
<reference evidence="1 2" key="1">
    <citation type="journal article" date="2014" name="Genome Announc.">
        <title>Draft Genome Sequence of Propane- and Butane-Oxidizing Actinobacterium Rhodococcus ruber IEGM 231.</title>
        <authorList>
            <person name="Ivshina I.B."/>
            <person name="Kuyukina M.S."/>
            <person name="Krivoruchko A.V."/>
            <person name="Barbe V."/>
            <person name="Fischer C."/>
        </authorList>
    </citation>
    <scope>NUCLEOTIDE SEQUENCE [LARGE SCALE GENOMIC DNA]</scope>
</reference>
<organism evidence="1 2">
    <name type="scientific">Rhodococcus ruber</name>
    <dbReference type="NCBI Taxonomy" id="1830"/>
    <lineage>
        <taxon>Bacteria</taxon>
        <taxon>Bacillati</taxon>
        <taxon>Actinomycetota</taxon>
        <taxon>Actinomycetes</taxon>
        <taxon>Mycobacteriales</taxon>
        <taxon>Nocardiaceae</taxon>
        <taxon>Rhodococcus</taxon>
    </lineage>
</organism>
<accession>A0A098BRI2</accession>
<dbReference type="GeneID" id="66833797"/>
<evidence type="ECO:0000313" key="1">
    <source>
        <dbReference type="EMBL" id="CDZ90326.1"/>
    </source>
</evidence>
<dbReference type="EMBL" id="CCSD01000085">
    <property type="protein sequence ID" value="CDZ90326.1"/>
    <property type="molecule type" value="Genomic_DNA"/>
</dbReference>
<dbReference type="Pfam" id="PF06475">
    <property type="entry name" value="Glycolipid_bind"/>
    <property type="match status" value="1"/>
</dbReference>
<dbReference type="SUPFAM" id="SSF159275">
    <property type="entry name" value="PA1994-like"/>
    <property type="match status" value="1"/>
</dbReference>
<evidence type="ECO:0008006" key="3">
    <source>
        <dbReference type="Google" id="ProtNLM"/>
    </source>
</evidence>
<sequence>MSIPVPDAARSAASPASNWPAILTWRAYDVPRMESVRVQLSGDRIKAAGRIVGAQCAEHPAFSASYDLVTDENGVTRRLSVRTTLAAGERHMSISRSEEGIWMVDNGTQHQRSAFGGALDVDVILSPFFNALPIRRYGLQSGADELEVPVVYVNLLDLGIEEATLVYSSAADGIHVLSPVSSSSVTVDGDGFVVNYPGLAGRI</sequence>
<proteinExistence type="predicted"/>
<dbReference type="RefSeq" id="WP_072786589.1">
    <property type="nucleotide sequence ID" value="NZ_CP023714.1"/>
</dbReference>
<dbReference type="InterPro" id="IPR009467">
    <property type="entry name" value="Glycolipid-bd_prot_put"/>
</dbReference>
<gene>
    <name evidence="1" type="ORF">RHRU231_710004</name>
</gene>
<dbReference type="AlphaFoldDB" id="A0A098BRI2"/>
<dbReference type="Proteomes" id="UP000042997">
    <property type="component" value="Unassembled WGS sequence"/>
</dbReference>
<evidence type="ECO:0000313" key="2">
    <source>
        <dbReference type="Proteomes" id="UP000042997"/>
    </source>
</evidence>
<dbReference type="eggNOG" id="COG3554">
    <property type="taxonomic scope" value="Bacteria"/>
</dbReference>